<evidence type="ECO:0000313" key="2">
    <source>
        <dbReference type="EMBL" id="KAK3919892.1"/>
    </source>
</evidence>
<proteinExistence type="predicted"/>
<dbReference type="EMBL" id="JAHWGI010000985">
    <property type="protein sequence ID" value="KAK3919892.1"/>
    <property type="molecule type" value="Genomic_DNA"/>
</dbReference>
<dbReference type="InterPro" id="IPR018289">
    <property type="entry name" value="MULE_transposase_dom"/>
</dbReference>
<reference evidence="2" key="2">
    <citation type="journal article" date="2023" name="BMC Genomics">
        <title>Pest status, molecular evolution, and epigenetic factors derived from the genome assembly of Frankliniella fusca, a thysanopteran phytovirus vector.</title>
        <authorList>
            <person name="Catto M.A."/>
            <person name="Labadie P.E."/>
            <person name="Jacobson A.L."/>
            <person name="Kennedy G.G."/>
            <person name="Srinivasan R."/>
            <person name="Hunt B.G."/>
        </authorList>
    </citation>
    <scope>NUCLEOTIDE SEQUENCE</scope>
    <source>
        <strain evidence="2">PL_HMW_Pooled</strain>
    </source>
</reference>
<name>A0AAE1HEJ1_9NEOP</name>
<keyword evidence="3" id="KW-1185">Reference proteome</keyword>
<reference evidence="2" key="1">
    <citation type="submission" date="2021-07" db="EMBL/GenBank/DDBJ databases">
        <authorList>
            <person name="Catto M.A."/>
            <person name="Jacobson A."/>
            <person name="Kennedy G."/>
            <person name="Labadie P."/>
            <person name="Hunt B.G."/>
            <person name="Srinivasan R."/>
        </authorList>
    </citation>
    <scope>NUCLEOTIDE SEQUENCE</scope>
    <source>
        <strain evidence="2">PL_HMW_Pooled</strain>
        <tissue evidence="2">Head</tissue>
    </source>
</reference>
<comment type="caution">
    <text evidence="2">The sequence shown here is derived from an EMBL/GenBank/DDBJ whole genome shotgun (WGS) entry which is preliminary data.</text>
</comment>
<sequence>MSNYGHLCSGPEESICLAYLIPHSISELTTILEDPAYEFLNSTLDGEDFLCVGKFGQSSQNTSCLMFASQRMLQYMSLPDSPVLEVLSDANFCVPVVLDGRQLRNICTIRRNHVIVLVRFLMQSKSEVCYKVCLEALKVIVPDFKPRTVMYDFESAQCNAWETVYPLATLSGCLFHRSKVSWCDKTYVISVLAVLQFLVKKPYIVAIALHAQELGLVPLIRANETVDSIVCSLCALALLPVDSLVTGLECISNRCYEEGLFDTMEPMLNYMLRTWFQQDCMRRLSVYGCADRTSNACESANATFASACGTKKPSVYTFLCKFII</sequence>
<dbReference type="Pfam" id="PF10551">
    <property type="entry name" value="MULE"/>
    <property type="match status" value="1"/>
</dbReference>
<evidence type="ECO:0000259" key="1">
    <source>
        <dbReference type="Pfam" id="PF10551"/>
    </source>
</evidence>
<gene>
    <name evidence="2" type="ORF">KUF71_009178</name>
</gene>
<protein>
    <submittedName>
        <fullName evidence="2">Glycerol-3-phosphate dehydrogenase [NAD(P)+]</fullName>
    </submittedName>
</protein>
<evidence type="ECO:0000313" key="3">
    <source>
        <dbReference type="Proteomes" id="UP001219518"/>
    </source>
</evidence>
<feature type="domain" description="MULE transposase" evidence="1">
    <location>
        <begin position="108"/>
        <end position="177"/>
    </location>
</feature>
<organism evidence="2 3">
    <name type="scientific">Frankliniella fusca</name>
    <dbReference type="NCBI Taxonomy" id="407009"/>
    <lineage>
        <taxon>Eukaryota</taxon>
        <taxon>Metazoa</taxon>
        <taxon>Ecdysozoa</taxon>
        <taxon>Arthropoda</taxon>
        <taxon>Hexapoda</taxon>
        <taxon>Insecta</taxon>
        <taxon>Pterygota</taxon>
        <taxon>Neoptera</taxon>
        <taxon>Paraneoptera</taxon>
        <taxon>Thysanoptera</taxon>
        <taxon>Terebrantia</taxon>
        <taxon>Thripoidea</taxon>
        <taxon>Thripidae</taxon>
        <taxon>Frankliniella</taxon>
    </lineage>
</organism>
<dbReference type="Proteomes" id="UP001219518">
    <property type="component" value="Unassembled WGS sequence"/>
</dbReference>
<dbReference type="AlphaFoldDB" id="A0AAE1HEJ1"/>
<accession>A0AAE1HEJ1</accession>